<protein>
    <recommendedName>
        <fullName evidence="1">HTH cro/C1-type domain-containing protein</fullName>
    </recommendedName>
</protein>
<dbReference type="AlphaFoldDB" id="A0A3A4L9L1"/>
<dbReference type="InterPro" id="IPR001387">
    <property type="entry name" value="Cro/C1-type_HTH"/>
</dbReference>
<organism evidence="2 3">
    <name type="scientific">Nocardia panacis</name>
    <dbReference type="NCBI Taxonomy" id="2340916"/>
    <lineage>
        <taxon>Bacteria</taxon>
        <taxon>Bacillati</taxon>
        <taxon>Actinomycetota</taxon>
        <taxon>Actinomycetes</taxon>
        <taxon>Mycobacteriales</taxon>
        <taxon>Nocardiaceae</taxon>
        <taxon>Nocardia</taxon>
    </lineage>
</organism>
<evidence type="ECO:0000259" key="1">
    <source>
        <dbReference type="PROSITE" id="PS50943"/>
    </source>
</evidence>
<evidence type="ECO:0000313" key="3">
    <source>
        <dbReference type="Proteomes" id="UP000266677"/>
    </source>
</evidence>
<comment type="caution">
    <text evidence="2">The sequence shown here is derived from an EMBL/GenBank/DDBJ whole genome shotgun (WGS) entry which is preliminary data.</text>
</comment>
<dbReference type="OrthoDB" id="4542183at2"/>
<dbReference type="InterPro" id="IPR010982">
    <property type="entry name" value="Lambda_DNA-bd_dom_sf"/>
</dbReference>
<accession>A0A3A4L9L1</accession>
<dbReference type="RefSeq" id="WP_120037111.1">
    <property type="nucleotide sequence ID" value="NZ_QZFU01000006.1"/>
</dbReference>
<evidence type="ECO:0000313" key="2">
    <source>
        <dbReference type="EMBL" id="RJO79952.1"/>
    </source>
</evidence>
<name>A0A3A4L9L1_9NOCA</name>
<feature type="domain" description="HTH cro/C1-type" evidence="1">
    <location>
        <begin position="64"/>
        <end position="85"/>
    </location>
</feature>
<dbReference type="GO" id="GO:0003677">
    <property type="term" value="F:DNA binding"/>
    <property type="evidence" value="ECO:0007669"/>
    <property type="project" value="InterPro"/>
</dbReference>
<reference evidence="2 3" key="1">
    <citation type="submission" date="2018-09" db="EMBL/GenBank/DDBJ databases">
        <title>YIM PH21274 draft genome.</title>
        <authorList>
            <person name="Miao C."/>
        </authorList>
    </citation>
    <scope>NUCLEOTIDE SEQUENCE [LARGE SCALE GENOMIC DNA]</scope>
    <source>
        <strain evidence="2 3">YIM PH 21724</strain>
    </source>
</reference>
<proteinExistence type="predicted"/>
<dbReference type="EMBL" id="QZFU01000006">
    <property type="protein sequence ID" value="RJO79952.1"/>
    <property type="molecule type" value="Genomic_DNA"/>
</dbReference>
<keyword evidence="3" id="KW-1185">Reference proteome</keyword>
<dbReference type="Proteomes" id="UP000266677">
    <property type="component" value="Unassembled WGS sequence"/>
</dbReference>
<dbReference type="PROSITE" id="PS50943">
    <property type="entry name" value="HTH_CROC1"/>
    <property type="match status" value="1"/>
</dbReference>
<sequence>MSEAPLPLSSKVNRLFAVLHPRSAPERDNAAVAEQVSALLARTGAPIYLERLRRGERDTETHWSTADVEILAAIATAFGVAPDYLRTSGAAAAAIDRELELLATMRDANIASVALRGSAVDRAALARILDEVIDPPTG</sequence>
<dbReference type="Gene3D" id="1.10.260.40">
    <property type="entry name" value="lambda repressor-like DNA-binding domains"/>
    <property type="match status" value="1"/>
</dbReference>
<gene>
    <name evidence="2" type="ORF">D5S18_01460</name>
</gene>